<accession>A0ACC4BWH6</accession>
<evidence type="ECO:0000313" key="1">
    <source>
        <dbReference type="EMBL" id="KAL3582750.1"/>
    </source>
</evidence>
<sequence length="538" mass="60584">MRGLNRAMERLRPLVDSSAWDYCVVWKLGDDPSRFIEWVGCCCGGGGGGGYNVERDRREDNQFGRGPLCKDVYFKHPVRTKACEALSRYPSSMPLYSGIHGEVVISAEPRWLCHATVTTHDSNTLREVAGTQVLIPVIGGLVELFAAKHMKKDEKMIESIRAHCHVPIKQEAVTEHRYSNSSFDDHRPDSLLEENLPPSCHLLSLIPQTQFLLPLTQPRNSISFEGSSSGSNRSNEAPSFVSNASQLPQHGHLQLSVGKSIHDENILKQRAGSADCNKKVPKVMRRSERDDYKSKNLVTERNRRTRIKTGLFALRALVPKISKMDKAAILGDAIDYVGELLKEVKNLQDEIKNAEEEERRASNIELKTSKLEIFQEDHVSSSKINQDSSGFVEKKGAEVQLEVDQISKRQFLLKFLCEQRQGGFGRLMETIHSLGLQILDANITTFNGNVLNILKVEADKDIHPKTLKKSLIELTGNLIQTFVSVRQGCSFEYHPISEYKSFEEDELYKLSLKVHCTSEVGKHCSQISQEKEKKLNAN</sequence>
<organism evidence="1 2">
    <name type="scientific">Populus alba</name>
    <name type="common">White poplar</name>
    <dbReference type="NCBI Taxonomy" id="43335"/>
    <lineage>
        <taxon>Eukaryota</taxon>
        <taxon>Viridiplantae</taxon>
        <taxon>Streptophyta</taxon>
        <taxon>Embryophyta</taxon>
        <taxon>Tracheophyta</taxon>
        <taxon>Spermatophyta</taxon>
        <taxon>Magnoliopsida</taxon>
        <taxon>eudicotyledons</taxon>
        <taxon>Gunneridae</taxon>
        <taxon>Pentapetalae</taxon>
        <taxon>rosids</taxon>
        <taxon>fabids</taxon>
        <taxon>Malpighiales</taxon>
        <taxon>Salicaceae</taxon>
        <taxon>Saliceae</taxon>
        <taxon>Populus</taxon>
    </lineage>
</organism>
<keyword evidence="2" id="KW-1185">Reference proteome</keyword>
<reference evidence="1 2" key="1">
    <citation type="journal article" date="2024" name="Plant Biotechnol. J.">
        <title>Genome and CRISPR/Cas9 system of a widespread forest tree (Populus alba) in the world.</title>
        <authorList>
            <person name="Liu Y.J."/>
            <person name="Jiang P.F."/>
            <person name="Han X.M."/>
            <person name="Li X.Y."/>
            <person name="Wang H.M."/>
            <person name="Wang Y.J."/>
            <person name="Wang X.X."/>
            <person name="Zeng Q.Y."/>
        </authorList>
    </citation>
    <scope>NUCLEOTIDE SEQUENCE [LARGE SCALE GENOMIC DNA]</scope>
    <source>
        <strain evidence="2">cv. PAL-ZL1</strain>
    </source>
</reference>
<proteinExistence type="predicted"/>
<gene>
    <name evidence="1" type="ORF">D5086_017082</name>
</gene>
<protein>
    <submittedName>
        <fullName evidence="1">Uncharacterized protein</fullName>
    </submittedName>
</protein>
<evidence type="ECO:0000313" key="2">
    <source>
        <dbReference type="Proteomes" id="UP000309997"/>
    </source>
</evidence>
<comment type="caution">
    <text evidence="1">The sequence shown here is derived from an EMBL/GenBank/DDBJ whole genome shotgun (WGS) entry which is preliminary data.</text>
</comment>
<name>A0ACC4BWH6_POPAL</name>
<dbReference type="Proteomes" id="UP000309997">
    <property type="component" value="Unassembled WGS sequence"/>
</dbReference>
<dbReference type="EMBL" id="RCHU02000008">
    <property type="protein sequence ID" value="KAL3582750.1"/>
    <property type="molecule type" value="Genomic_DNA"/>
</dbReference>